<dbReference type="Proteomes" id="UP000199651">
    <property type="component" value="Unassembled WGS sequence"/>
</dbReference>
<reference evidence="7" key="1">
    <citation type="submission" date="2016-10" db="EMBL/GenBank/DDBJ databases">
        <authorList>
            <person name="Varghese N."/>
            <person name="Submissions S."/>
        </authorList>
    </citation>
    <scope>NUCLEOTIDE SEQUENCE [LARGE SCALE GENOMIC DNA]</scope>
    <source>
        <strain evidence="7">IBRC-M 10655</strain>
    </source>
</reference>
<evidence type="ECO:0000259" key="4">
    <source>
        <dbReference type="Pfam" id="PF13313"/>
    </source>
</evidence>
<feature type="domain" description="DUF4082" evidence="4">
    <location>
        <begin position="625"/>
        <end position="770"/>
    </location>
</feature>
<dbReference type="InterPro" id="IPR014756">
    <property type="entry name" value="Ig_E-set"/>
</dbReference>
<proteinExistence type="predicted"/>
<keyword evidence="1 2" id="KW-0732">Signal</keyword>
<protein>
    <submittedName>
        <fullName evidence="6">Mo-co oxidoreductase dimerisation domain-containing protein</fullName>
    </submittedName>
</protein>
<dbReference type="InterPro" id="IPR046540">
    <property type="entry name" value="DMFA2_C"/>
</dbReference>
<evidence type="ECO:0000256" key="1">
    <source>
        <dbReference type="ARBA" id="ARBA00022729"/>
    </source>
</evidence>
<dbReference type="Pfam" id="PF13313">
    <property type="entry name" value="DUF4082"/>
    <property type="match status" value="4"/>
</dbReference>
<dbReference type="Gene3D" id="2.60.40.650">
    <property type="match status" value="1"/>
</dbReference>
<name>A0A1H0PHM5_9PSEU</name>
<evidence type="ECO:0000313" key="6">
    <source>
        <dbReference type="EMBL" id="SDP04270.1"/>
    </source>
</evidence>
<evidence type="ECO:0000313" key="7">
    <source>
        <dbReference type="Proteomes" id="UP000199651"/>
    </source>
</evidence>
<feature type="domain" description="DUF4082" evidence="4">
    <location>
        <begin position="1165"/>
        <end position="1308"/>
    </location>
</feature>
<dbReference type="SUPFAM" id="SSF81296">
    <property type="entry name" value="E set domains"/>
    <property type="match status" value="1"/>
</dbReference>
<dbReference type="Pfam" id="PF17957">
    <property type="entry name" value="Big_7"/>
    <property type="match status" value="1"/>
</dbReference>
<evidence type="ECO:0000256" key="2">
    <source>
        <dbReference type="SAM" id="SignalP"/>
    </source>
</evidence>
<organism evidence="6 7">
    <name type="scientific">Actinokineospora alba</name>
    <dbReference type="NCBI Taxonomy" id="504798"/>
    <lineage>
        <taxon>Bacteria</taxon>
        <taxon>Bacillati</taxon>
        <taxon>Actinomycetota</taxon>
        <taxon>Actinomycetes</taxon>
        <taxon>Pseudonocardiales</taxon>
        <taxon>Pseudonocardiaceae</taxon>
        <taxon>Actinokineospora</taxon>
    </lineage>
</organism>
<evidence type="ECO:0000259" key="5">
    <source>
        <dbReference type="Pfam" id="PF20254"/>
    </source>
</evidence>
<feature type="signal peptide" evidence="2">
    <location>
        <begin position="1"/>
        <end position="23"/>
    </location>
</feature>
<dbReference type="InterPro" id="IPR032812">
    <property type="entry name" value="SbsA_Ig"/>
</dbReference>
<dbReference type="InterPro" id="IPR014755">
    <property type="entry name" value="Cu-Rt/internalin_Ig-like"/>
</dbReference>
<dbReference type="InterPro" id="IPR025141">
    <property type="entry name" value="DUF4082"/>
</dbReference>
<feature type="domain" description="DUF4082" evidence="4">
    <location>
        <begin position="1438"/>
        <end position="1582"/>
    </location>
</feature>
<feature type="chain" id="PRO_5011742035" evidence="2">
    <location>
        <begin position="24"/>
        <end position="1675"/>
    </location>
</feature>
<feature type="domain" description="SbsA Ig-like" evidence="3">
    <location>
        <begin position="781"/>
        <end position="882"/>
    </location>
</feature>
<evidence type="ECO:0000259" key="3">
    <source>
        <dbReference type="Pfam" id="PF13205"/>
    </source>
</evidence>
<dbReference type="STRING" id="504798.SAMN05421871_106338"/>
<feature type="domain" description="SbsA Ig-like" evidence="3">
    <location>
        <begin position="1319"/>
        <end position="1421"/>
    </location>
</feature>
<keyword evidence="7" id="KW-1185">Reference proteome</keyword>
<accession>A0A1H0PHM5</accession>
<dbReference type="Pfam" id="PF20254">
    <property type="entry name" value="DMFA2_C"/>
    <property type="match status" value="1"/>
</dbReference>
<dbReference type="Pfam" id="PF13205">
    <property type="entry name" value="Big_5"/>
    <property type="match status" value="3"/>
</dbReference>
<feature type="domain" description="DUF4082" evidence="4">
    <location>
        <begin position="901"/>
        <end position="1044"/>
    </location>
</feature>
<sequence length="1675" mass="174402">MSTAAALIAAGLTALAVVPTAVAAGPCDAPIVSPVACENSKPGTANWDATGGGDPSIEGFGTSMSVNVGQSISFKVKTSAPYKIDIFRLGYYGGLGARKMTATPITPTPRTQPACLSQSATGLIDCGNWQVSASWAVPSTAVSGVYIANLQRTDTDVNNHIVFIVRNDASTSKMVFQTSDPTWQAYNVWGGNSFYGGQPDSRAYKLSYNRPFSTRTDVPDGRDFVFGSEYPMIRFLERNGYDVSYISGIDADRSGSLLLNHKMFISTGHDEYWSGAQRANVEAARDAGVHLAFFSGNEVFWKTRWENSIDGSNTSYRTLVTYKETHANAKIDPNVAWTGTWRDPRFSPPSDGGKPENALTGQIWTVNCCSYAIKVPADDGKMRFWRNTSVATQLAGATATLAPNTLGYEWDEDLDNGFRPNGMIRLSKTTETVAAKLMDHGSSVAPGEATHRMTLYRAASGALVFGAGTVQWSWGLDDNHDGAVVNTDQRMQQATVNLFADMGVQPTTLMAGLVAATASSDVTAPNTTITSPAPGATVNSGDTITVTGTAVDGSRVGGVEVSLDGGASWHPANGRETWSYTGSIPRRGSIDIKARATDDSVNTDSTPASVTVNSTCPCTLFPDLAVPKTPATNDTSSINVGTRFTVDTAGYLTGVRFYKGAGNTGVHVGGLWTASGQQLATATFTNETASGWQTAGFNPAVAVQPNTQYIVSYNAPNGHYAADAYFFGNSGYSAPPLHAPATQETALNGVFGYGSFGFPSESYKGGNYWVDAVFDTVAPPDTIAPSGTPVTPQPNSSSVSASTTVVVGFDEPVQPATISFVVRNPSNVTVPGSVAYDAATRRATFTPTSPLANSTAYSVTVSGAKDTAGNTMTTPVQWSFTTQATPKPPGVCPCTVWDETATPTIVTVNDASGVELGMRLRSDVSGKITGVRFYKGPQNVGTHKGTLWSNTGTQLATVTFSNESSSGWQQANFSTPVQISANTTYVVSYHTGGFYSATLGGLNAAVDNPPLHAIANGTDGPSGVYRYGSGGAFPINGGGANYWVDAVFVPDPDLTAPTVSSVTPGNGAKSVPVNAALTATFNEAVNAGTVQFTLNPGNRTGTVTYDPGSRTAKFQPTTALSPATVYTATAKATDTSGNAMLTAFSWSFTTSGIGACPCTLFSDSAVPGTASTNDSNAVELGMRVIPDTNGWISGVRFYKGAGNTGTHTGSLWSNTGAKLAGGTFTAETASGWQTLKFANPVAVTAGTTYVVSYFAPVGRYSSNLDYFVSGVDNAPLHAPANSAQTNGLYRYGTSGFPIDSYRSSNYWVDAIFTNVAPPDTTAPTVTATNPADGVSSVPPTGAISATFDEDIQANTPVFSVAPTAGGTAVPGTLSYNAATRTASFQPSAPLQSATSYRATVSGAKDTTGNTMSASVTWTFTTAQPAGSGCPCTLFPDTATPSIPSANDNGPLELGVRFTVDTAGTVSGIRFYKGSGNTGTHVGHLWTDTGTLLGTVTFSGETAGGWQQANFASPIAVSPGTTYIASYYAPNGHYSVTYGTFEFNGVDRAPLHAPRAQAGAPNGVYRYGSTGFPTSGNDTNYWVDTVFSPSVGGAGGAQTLNAGLQSTDSEAAAQPVAFGAPAPAAKSTKAKGSRQSGADLTEEAVFRRYTTFAAETHTLMTRKFFEPWKSLGSPAT</sequence>
<dbReference type="Gene3D" id="2.60.40.1220">
    <property type="match status" value="3"/>
</dbReference>
<feature type="domain" description="SbsA Ig-like" evidence="3">
    <location>
        <begin position="1054"/>
        <end position="1150"/>
    </location>
</feature>
<dbReference type="EMBL" id="FNJB01000006">
    <property type="protein sequence ID" value="SDP04270.1"/>
    <property type="molecule type" value="Genomic_DNA"/>
</dbReference>
<gene>
    <name evidence="6" type="ORF">SAMN05192558_106114</name>
</gene>
<feature type="domain" description="N,N-dimethylformamidase beta subunit-like C-terminal" evidence="5">
    <location>
        <begin position="84"/>
        <end position="479"/>
    </location>
</feature>